<dbReference type="NCBIfam" id="TIGR00820">
    <property type="entry name" value="zip"/>
    <property type="match status" value="1"/>
</dbReference>
<dbReference type="PANTHER" id="PTHR11040">
    <property type="entry name" value="ZINC/IRON TRANSPORTER"/>
    <property type="match status" value="1"/>
</dbReference>
<organism evidence="10 11">
    <name type="scientific">Chenopodium quinoa</name>
    <name type="common">Quinoa</name>
    <dbReference type="NCBI Taxonomy" id="63459"/>
    <lineage>
        <taxon>Eukaryota</taxon>
        <taxon>Viridiplantae</taxon>
        <taxon>Streptophyta</taxon>
        <taxon>Embryophyta</taxon>
        <taxon>Tracheophyta</taxon>
        <taxon>Spermatophyta</taxon>
        <taxon>Magnoliopsida</taxon>
        <taxon>eudicotyledons</taxon>
        <taxon>Gunneridae</taxon>
        <taxon>Pentapetalae</taxon>
        <taxon>Caryophyllales</taxon>
        <taxon>Chenopodiaceae</taxon>
        <taxon>Chenopodioideae</taxon>
        <taxon>Atripliceae</taxon>
        <taxon>Chenopodium</taxon>
    </lineage>
</organism>
<dbReference type="EnsemblPlants" id="AUR62014809-RA">
    <property type="protein sequence ID" value="AUR62014809-RA:cds"/>
    <property type="gene ID" value="AUR62014809"/>
</dbReference>
<feature type="transmembrane region" description="Helical" evidence="8">
    <location>
        <begin position="356"/>
        <end position="375"/>
    </location>
</feature>
<sequence>MARTMTSKRMRVLQTLSISIALLMILTHAPSVRGQDASECEAAASGGCYDKEKSLKLKVIGIFTILVASMIGIGLPLFSTAFPALHPDRNAAVIVKILAAGVILSTGFMHVLPDSWNNLTSPCLPENPWRIYPWSTFIAMVTTVLTMMMDTVATAYFKKKGLKRMHAHCGGNHNIGGGVGVVHNMQSPREGDMEMVDQSHNNNKEQVVVAQEKETQLLRYRIVAQVLEMGIVVHSVVIGLSMGVSNNPCTIRPLVAAMCFHQLFEGMGLGGCILQAEYGIKMKATMVAFFSVTTPFGIALGIGMLSFYNENSPAALIVVGILNATSSGLLIYMALVDLLACDFMGPKLQGNIKLQLVCYLAAFIGMGVMSLMAKWA</sequence>
<evidence type="ECO:0000256" key="3">
    <source>
        <dbReference type="ARBA" id="ARBA00022448"/>
    </source>
</evidence>
<evidence type="ECO:0000256" key="1">
    <source>
        <dbReference type="ARBA" id="ARBA00004141"/>
    </source>
</evidence>
<dbReference type="GO" id="GO:0005886">
    <property type="term" value="C:plasma membrane"/>
    <property type="evidence" value="ECO:0007669"/>
    <property type="project" value="TreeGrafter"/>
</dbReference>
<evidence type="ECO:0000256" key="9">
    <source>
        <dbReference type="SAM" id="SignalP"/>
    </source>
</evidence>
<dbReference type="InterPro" id="IPR004698">
    <property type="entry name" value="Zn/Fe_permease_fun/pln"/>
</dbReference>
<feature type="chain" id="PRO_5030839488" evidence="9">
    <location>
        <begin position="35"/>
        <end position="376"/>
    </location>
</feature>
<dbReference type="Gramene" id="AUR62014809-RA">
    <property type="protein sequence ID" value="AUR62014809-RA:cds"/>
    <property type="gene ID" value="AUR62014809"/>
</dbReference>
<dbReference type="KEGG" id="cqi:110693611"/>
<feature type="transmembrane region" description="Helical" evidence="8">
    <location>
        <begin position="131"/>
        <end position="157"/>
    </location>
</feature>
<feature type="transmembrane region" description="Helical" evidence="8">
    <location>
        <begin position="90"/>
        <end position="111"/>
    </location>
</feature>
<dbReference type="AlphaFoldDB" id="A0A803LLG2"/>
<evidence type="ECO:0000256" key="8">
    <source>
        <dbReference type="RuleBase" id="RU362088"/>
    </source>
</evidence>
<keyword evidence="3 8" id="KW-0813">Transport</keyword>
<keyword evidence="11" id="KW-1185">Reference proteome</keyword>
<name>A0A803LLG2_CHEQI</name>
<protein>
    <submittedName>
        <fullName evidence="10">Uncharacterized protein</fullName>
    </submittedName>
</protein>
<dbReference type="RefSeq" id="XP_021726443.1">
    <property type="nucleotide sequence ID" value="XM_021870751.1"/>
</dbReference>
<evidence type="ECO:0000256" key="4">
    <source>
        <dbReference type="ARBA" id="ARBA00022692"/>
    </source>
</evidence>
<evidence type="ECO:0000256" key="2">
    <source>
        <dbReference type="ARBA" id="ARBA00006939"/>
    </source>
</evidence>
<comment type="similarity">
    <text evidence="2 8">Belongs to the ZIP transporter (TC 2.A.5) family.</text>
</comment>
<dbReference type="Pfam" id="PF02535">
    <property type="entry name" value="Zip"/>
    <property type="match status" value="1"/>
</dbReference>
<feature type="transmembrane region" description="Helical" evidence="8">
    <location>
        <begin position="254"/>
        <end position="274"/>
    </location>
</feature>
<keyword evidence="7 8" id="KW-0472">Membrane</keyword>
<dbReference type="PANTHER" id="PTHR11040:SF41">
    <property type="entry name" value="ZINC TRANSPORTER 7"/>
    <property type="match status" value="1"/>
</dbReference>
<dbReference type="Proteomes" id="UP000596660">
    <property type="component" value="Unplaced"/>
</dbReference>
<evidence type="ECO:0000256" key="5">
    <source>
        <dbReference type="ARBA" id="ARBA00022989"/>
    </source>
</evidence>
<reference evidence="10" key="1">
    <citation type="journal article" date="2017" name="Nature">
        <title>The genome of Chenopodium quinoa.</title>
        <authorList>
            <person name="Jarvis D.E."/>
            <person name="Ho Y.S."/>
            <person name="Lightfoot D.J."/>
            <person name="Schmoeckel S.M."/>
            <person name="Li B."/>
            <person name="Borm T.J.A."/>
            <person name="Ohyanagi H."/>
            <person name="Mineta K."/>
            <person name="Michell C.T."/>
            <person name="Saber N."/>
            <person name="Kharbatia N.M."/>
            <person name="Rupper R.R."/>
            <person name="Sharp A.R."/>
            <person name="Dally N."/>
            <person name="Boughton B.A."/>
            <person name="Woo Y.H."/>
            <person name="Gao G."/>
            <person name="Schijlen E.G.W.M."/>
            <person name="Guo X."/>
            <person name="Momin A.A."/>
            <person name="Negrao S."/>
            <person name="Al-Babili S."/>
            <person name="Gehring C."/>
            <person name="Roessner U."/>
            <person name="Jung C."/>
            <person name="Murphy K."/>
            <person name="Arold S.T."/>
            <person name="Gojobori T."/>
            <person name="van der Linden C.G."/>
            <person name="van Loo E.N."/>
            <person name="Jellen E.N."/>
            <person name="Maughan P.J."/>
            <person name="Tester M."/>
        </authorList>
    </citation>
    <scope>NUCLEOTIDE SEQUENCE [LARGE SCALE GENOMIC DNA]</scope>
    <source>
        <strain evidence="10">cv. PI 614886</strain>
    </source>
</reference>
<keyword evidence="9" id="KW-0732">Signal</keyword>
<accession>A0A803LLG2</accession>
<evidence type="ECO:0000313" key="11">
    <source>
        <dbReference type="Proteomes" id="UP000596660"/>
    </source>
</evidence>
<proteinExistence type="inferred from homology"/>
<comment type="subcellular location">
    <subcellularLocation>
        <location evidence="1 8">Membrane</location>
        <topology evidence="1 8">Multi-pass membrane protein</topology>
    </subcellularLocation>
</comment>
<keyword evidence="6 8" id="KW-0406">Ion transport</keyword>
<dbReference type="GO" id="GO:0005385">
    <property type="term" value="F:zinc ion transmembrane transporter activity"/>
    <property type="evidence" value="ECO:0007669"/>
    <property type="project" value="InterPro"/>
</dbReference>
<keyword evidence="4 8" id="KW-0812">Transmembrane</keyword>
<gene>
    <name evidence="10" type="primary">LOC110693611</name>
</gene>
<reference evidence="10" key="2">
    <citation type="submission" date="2021-03" db="UniProtKB">
        <authorList>
            <consortium name="EnsemblPlants"/>
        </authorList>
    </citation>
    <scope>IDENTIFICATION</scope>
</reference>
<dbReference type="OrthoDB" id="448280at2759"/>
<feature type="signal peptide" evidence="9">
    <location>
        <begin position="1"/>
        <end position="34"/>
    </location>
</feature>
<evidence type="ECO:0000313" key="10">
    <source>
        <dbReference type="EnsemblPlants" id="AUR62014809-RA:cds"/>
    </source>
</evidence>
<feature type="transmembrane region" description="Helical" evidence="8">
    <location>
        <begin position="286"/>
        <end position="308"/>
    </location>
</feature>
<feature type="transmembrane region" description="Helical" evidence="8">
    <location>
        <begin position="314"/>
        <end position="335"/>
    </location>
</feature>
<feature type="transmembrane region" description="Helical" evidence="8">
    <location>
        <begin position="222"/>
        <end position="242"/>
    </location>
</feature>
<dbReference type="InterPro" id="IPR003689">
    <property type="entry name" value="ZIP"/>
</dbReference>
<keyword evidence="5 8" id="KW-1133">Transmembrane helix</keyword>
<evidence type="ECO:0000256" key="7">
    <source>
        <dbReference type="ARBA" id="ARBA00023136"/>
    </source>
</evidence>
<evidence type="ECO:0000256" key="6">
    <source>
        <dbReference type="ARBA" id="ARBA00023065"/>
    </source>
</evidence>
<feature type="transmembrane region" description="Helical" evidence="8">
    <location>
        <begin position="58"/>
        <end position="78"/>
    </location>
</feature>
<dbReference type="OMA" id="QYTGCHS"/>
<dbReference type="GeneID" id="110693611"/>